<name>A0AAF5DHD5_STRER</name>
<organism evidence="2 3">
    <name type="scientific">Strongyloides stercoralis</name>
    <name type="common">Threadworm</name>
    <dbReference type="NCBI Taxonomy" id="6248"/>
    <lineage>
        <taxon>Eukaryota</taxon>
        <taxon>Metazoa</taxon>
        <taxon>Ecdysozoa</taxon>
        <taxon>Nematoda</taxon>
        <taxon>Chromadorea</taxon>
        <taxon>Rhabditida</taxon>
        <taxon>Tylenchina</taxon>
        <taxon>Panagrolaimomorpha</taxon>
        <taxon>Strongyloidoidea</taxon>
        <taxon>Strongyloididae</taxon>
        <taxon>Strongyloides</taxon>
    </lineage>
</organism>
<dbReference type="PANTHER" id="PTHR37443">
    <property type="entry name" value="PROTEIN CBG09852-RELATED"/>
    <property type="match status" value="1"/>
</dbReference>
<dbReference type="AlphaFoldDB" id="A0AAF5DHD5"/>
<reference evidence="3" key="1">
    <citation type="submission" date="2024-02" db="UniProtKB">
        <authorList>
            <consortium name="WormBaseParasite"/>
        </authorList>
    </citation>
    <scope>IDENTIFICATION</scope>
</reference>
<dbReference type="GO" id="GO:0016887">
    <property type="term" value="F:ATP hydrolysis activity"/>
    <property type="evidence" value="ECO:0007669"/>
    <property type="project" value="InterPro"/>
</dbReference>
<dbReference type="Proteomes" id="UP000035681">
    <property type="component" value="Unplaced"/>
</dbReference>
<evidence type="ECO:0000313" key="3">
    <source>
        <dbReference type="WBParaSite" id="TCONS_00011333.p1"/>
    </source>
</evidence>
<dbReference type="WBParaSite" id="TCONS_00011333.p1">
    <property type="protein sequence ID" value="TCONS_00011333.p1"/>
    <property type="gene ID" value="XLOC_005646"/>
</dbReference>
<dbReference type="InterPro" id="IPR027417">
    <property type="entry name" value="P-loop_NTPase"/>
</dbReference>
<evidence type="ECO:0000313" key="2">
    <source>
        <dbReference type="Proteomes" id="UP000035681"/>
    </source>
</evidence>
<keyword evidence="2" id="KW-1185">Reference proteome</keyword>
<sequence>WNEDYLCFLNVLFAFLIMRILDNLKLFDKKLYGLEKQIEKLKEIINEFSHTNRGGSCLVIGPKGTGKTTSIHLITEEYEGKIEIIFLDCIFLPTNAAGIKILENSDDEEKYNDVPKIIVLKNFEILSENRDQTLLYKLLNETRNKSWFVILVSNLRDAKNCLEKRVRSRISNIEIVFTINMSFEEYLNTFNNMLFDCLFGIKKWNIKSLGEKFDELDKNKKETIDYVIEGENVYNKLEHLYMEDRSMLTLKRIIVTLVSKIYYKKKCGIDVTFDSYTKEIPTLLIDIIELFTPTKINESILKGLTIRQLCLLLCIVKLMRTTNDIEFLYHKILKSYLRYKNTYDHQYRQRESDIDIYKELDTLVERGLIQYTNESQMAILLLGKCINGQISAMFGNPIQAENCQEWSQWNPCIWLHSQNGTNRRFERSYFDQLLPGRTGCRSHVFFKILRERFGTAFDNFYNYLRKMTISEKQCGECSYQQSCGRNCHRRGNGNVINPLFVAERKCINIDQSDACVSRQLNGGCQLWPNPRIPLPNVTNSMIDIINGLDYLTCIPEKRINGDVCRCCCHPYSVNPYTFKCELKSYLKG</sequence>
<dbReference type="PANTHER" id="PTHR37443:SF2">
    <property type="entry name" value="PROTEIN CBG15264"/>
    <property type="match status" value="1"/>
</dbReference>
<evidence type="ECO:0000259" key="1">
    <source>
        <dbReference type="Pfam" id="PF00004"/>
    </source>
</evidence>
<dbReference type="SUPFAM" id="SSF52540">
    <property type="entry name" value="P-loop containing nucleoside triphosphate hydrolases"/>
    <property type="match status" value="1"/>
</dbReference>
<dbReference type="InterPro" id="IPR003959">
    <property type="entry name" value="ATPase_AAA_core"/>
</dbReference>
<protein>
    <submittedName>
        <fullName evidence="3">Origin recognition complex subunit 4</fullName>
    </submittedName>
</protein>
<proteinExistence type="predicted"/>
<dbReference type="Gene3D" id="3.40.50.300">
    <property type="entry name" value="P-loop containing nucleotide triphosphate hydrolases"/>
    <property type="match status" value="2"/>
</dbReference>
<feature type="domain" description="ATPase AAA-type core" evidence="1">
    <location>
        <begin position="58"/>
        <end position="170"/>
    </location>
</feature>
<dbReference type="InterPro" id="IPR040271">
    <property type="entry name" value="T19C3.2-like"/>
</dbReference>
<dbReference type="GO" id="GO:0005524">
    <property type="term" value="F:ATP binding"/>
    <property type="evidence" value="ECO:0007669"/>
    <property type="project" value="InterPro"/>
</dbReference>
<dbReference type="Pfam" id="PF00004">
    <property type="entry name" value="AAA"/>
    <property type="match status" value="1"/>
</dbReference>
<accession>A0AAF5DHD5</accession>